<feature type="domain" description="HicB-like antitoxin of toxin-antitoxin system" evidence="1">
    <location>
        <begin position="4"/>
        <end position="125"/>
    </location>
</feature>
<evidence type="ECO:0000313" key="3">
    <source>
        <dbReference type="Proteomes" id="UP000246132"/>
    </source>
</evidence>
<dbReference type="EMBL" id="QFWV02000008">
    <property type="protein sequence ID" value="RKF06019.1"/>
    <property type="molecule type" value="Genomic_DNA"/>
</dbReference>
<dbReference type="Gene3D" id="3.30.160.250">
    <property type="match status" value="1"/>
</dbReference>
<dbReference type="SUPFAM" id="SSF143100">
    <property type="entry name" value="TTHA1013/TTHA0281-like"/>
    <property type="match status" value="1"/>
</dbReference>
<dbReference type="OrthoDB" id="9807959at2"/>
<dbReference type="AlphaFoldDB" id="A0A3A8AAJ3"/>
<accession>A0A3A8AAJ3</accession>
<dbReference type="SUPFAM" id="SSF47598">
    <property type="entry name" value="Ribbon-helix-helix"/>
    <property type="match status" value="1"/>
</dbReference>
<dbReference type="GO" id="GO:0006355">
    <property type="term" value="P:regulation of DNA-templated transcription"/>
    <property type="evidence" value="ECO:0007669"/>
    <property type="project" value="InterPro"/>
</dbReference>
<sequence length="131" mass="14008">MTHYFALVHKDAESAYGISFPDLPGCFSAADTQDDIIPNAMEAIELYLDDVPEAPHSRDLEALTADPGIASELAAGAYLIAVPHIANTNKTTRVNITLNKGLLDAIDAEASKRKMTRSGLIAQAAEREILG</sequence>
<dbReference type="Proteomes" id="UP000246132">
    <property type="component" value="Unassembled WGS sequence"/>
</dbReference>
<proteinExistence type="predicted"/>
<dbReference type="CDD" id="cd21631">
    <property type="entry name" value="RHH_CopG_NikR-like"/>
    <property type="match status" value="1"/>
</dbReference>
<protein>
    <submittedName>
        <fullName evidence="2">CopG family transcriptional regulator</fullName>
    </submittedName>
</protein>
<reference evidence="2 3" key="1">
    <citation type="journal article" date="2018" name="Int. J. Syst. Bacteriol.">
        <title>Oceaniradius stylonemae gen. nov., sp. nov., isolated from a red alga, Stylonema cornu-cervi.</title>
        <authorList>
            <person name="Jeong S."/>
        </authorList>
    </citation>
    <scope>NUCLEOTIDE SEQUENCE [LARGE SCALE GENOMIC DNA]</scope>
    <source>
        <strain evidence="2 3">StC1</strain>
    </source>
</reference>
<keyword evidence="3" id="KW-1185">Reference proteome</keyword>
<dbReference type="Pfam" id="PF15919">
    <property type="entry name" value="HicB_lk_antitox"/>
    <property type="match status" value="1"/>
</dbReference>
<dbReference type="RefSeq" id="WP_109767548.1">
    <property type="nucleotide sequence ID" value="NZ_JASHJQ010000001.1"/>
</dbReference>
<dbReference type="InterPro" id="IPR035069">
    <property type="entry name" value="TTHA1013/TTHA0281-like"/>
</dbReference>
<name>A0A3A8AAJ3_9HYPH</name>
<gene>
    <name evidence="2" type="ORF">DEM25_015850</name>
</gene>
<organism evidence="2 3">
    <name type="scientific">Oceaniradius stylonematis</name>
    <dbReference type="NCBI Taxonomy" id="2184161"/>
    <lineage>
        <taxon>Bacteria</taxon>
        <taxon>Pseudomonadati</taxon>
        <taxon>Pseudomonadota</taxon>
        <taxon>Alphaproteobacteria</taxon>
        <taxon>Hyphomicrobiales</taxon>
        <taxon>Ahrensiaceae</taxon>
        <taxon>Oceaniradius</taxon>
    </lineage>
</organism>
<evidence type="ECO:0000259" key="1">
    <source>
        <dbReference type="Pfam" id="PF15919"/>
    </source>
</evidence>
<dbReference type="InterPro" id="IPR031807">
    <property type="entry name" value="HicB-like"/>
</dbReference>
<dbReference type="InterPro" id="IPR010985">
    <property type="entry name" value="Ribbon_hlx_hlx"/>
</dbReference>
<evidence type="ECO:0000313" key="2">
    <source>
        <dbReference type="EMBL" id="RKF06019.1"/>
    </source>
</evidence>
<comment type="caution">
    <text evidence="2">The sequence shown here is derived from an EMBL/GenBank/DDBJ whole genome shotgun (WGS) entry which is preliminary data.</text>
</comment>